<evidence type="ECO:0000313" key="1">
    <source>
        <dbReference type="EMBL" id="KAJ7327952.1"/>
    </source>
</evidence>
<protein>
    <submittedName>
        <fullName evidence="1">Uncharacterized protein</fullName>
    </submittedName>
</protein>
<organism evidence="1 2">
    <name type="scientific">Mycena albidolilacea</name>
    <dbReference type="NCBI Taxonomy" id="1033008"/>
    <lineage>
        <taxon>Eukaryota</taxon>
        <taxon>Fungi</taxon>
        <taxon>Dikarya</taxon>
        <taxon>Basidiomycota</taxon>
        <taxon>Agaricomycotina</taxon>
        <taxon>Agaricomycetes</taxon>
        <taxon>Agaricomycetidae</taxon>
        <taxon>Agaricales</taxon>
        <taxon>Marasmiineae</taxon>
        <taxon>Mycenaceae</taxon>
        <taxon>Mycena</taxon>
    </lineage>
</organism>
<dbReference type="AlphaFoldDB" id="A0AAD6ZL63"/>
<dbReference type="Proteomes" id="UP001218218">
    <property type="component" value="Unassembled WGS sequence"/>
</dbReference>
<accession>A0AAD6ZL63</accession>
<reference evidence="1" key="1">
    <citation type="submission" date="2023-03" db="EMBL/GenBank/DDBJ databases">
        <title>Massive genome expansion in bonnet fungi (Mycena s.s.) driven by repeated elements and novel gene families across ecological guilds.</title>
        <authorList>
            <consortium name="Lawrence Berkeley National Laboratory"/>
            <person name="Harder C.B."/>
            <person name="Miyauchi S."/>
            <person name="Viragh M."/>
            <person name="Kuo A."/>
            <person name="Thoen E."/>
            <person name="Andreopoulos B."/>
            <person name="Lu D."/>
            <person name="Skrede I."/>
            <person name="Drula E."/>
            <person name="Henrissat B."/>
            <person name="Morin E."/>
            <person name="Kohler A."/>
            <person name="Barry K."/>
            <person name="LaButti K."/>
            <person name="Morin E."/>
            <person name="Salamov A."/>
            <person name="Lipzen A."/>
            <person name="Mereny Z."/>
            <person name="Hegedus B."/>
            <person name="Baldrian P."/>
            <person name="Stursova M."/>
            <person name="Weitz H."/>
            <person name="Taylor A."/>
            <person name="Grigoriev I.V."/>
            <person name="Nagy L.G."/>
            <person name="Martin F."/>
            <person name="Kauserud H."/>
        </authorList>
    </citation>
    <scope>NUCLEOTIDE SEQUENCE</scope>
    <source>
        <strain evidence="1">CBHHK002</strain>
    </source>
</reference>
<gene>
    <name evidence="1" type="ORF">DFH08DRAFT_709957</name>
</gene>
<proteinExistence type="predicted"/>
<name>A0AAD6ZL63_9AGAR</name>
<keyword evidence="2" id="KW-1185">Reference proteome</keyword>
<sequence>ENRINKIIGGPKKSFLQLFDGLNERSEDQTTKEFIQVRQAGCFIFRLICLIHSTLSPRRQHESNLESLFAAPLKLIRQYAGGFALQTCCGRVPDGLFCATEVIQRPNEPQLG</sequence>
<dbReference type="EMBL" id="JARIHO010000040">
    <property type="protein sequence ID" value="KAJ7327952.1"/>
    <property type="molecule type" value="Genomic_DNA"/>
</dbReference>
<feature type="non-terminal residue" evidence="1">
    <location>
        <position position="1"/>
    </location>
</feature>
<evidence type="ECO:0000313" key="2">
    <source>
        <dbReference type="Proteomes" id="UP001218218"/>
    </source>
</evidence>
<comment type="caution">
    <text evidence="1">The sequence shown here is derived from an EMBL/GenBank/DDBJ whole genome shotgun (WGS) entry which is preliminary data.</text>
</comment>